<organism evidence="3 4">
    <name type="scientific">Ambispora leptoticha</name>
    <dbReference type="NCBI Taxonomy" id="144679"/>
    <lineage>
        <taxon>Eukaryota</taxon>
        <taxon>Fungi</taxon>
        <taxon>Fungi incertae sedis</taxon>
        <taxon>Mucoromycota</taxon>
        <taxon>Glomeromycotina</taxon>
        <taxon>Glomeromycetes</taxon>
        <taxon>Archaeosporales</taxon>
        <taxon>Ambisporaceae</taxon>
        <taxon>Ambispora</taxon>
    </lineage>
</organism>
<evidence type="ECO:0000313" key="3">
    <source>
        <dbReference type="EMBL" id="CAG8693352.1"/>
    </source>
</evidence>
<dbReference type="EMBL" id="CAJVPS010017343">
    <property type="protein sequence ID" value="CAG8693352.1"/>
    <property type="molecule type" value="Genomic_DNA"/>
</dbReference>
<name>A0A9N9EVX5_9GLOM</name>
<keyword evidence="4" id="KW-1185">Reference proteome</keyword>
<evidence type="ECO:0000256" key="1">
    <source>
        <dbReference type="PROSITE-ProRule" id="PRU00325"/>
    </source>
</evidence>
<dbReference type="OrthoDB" id="2312346at2759"/>
<accession>A0A9N9EVX5</accession>
<feature type="non-terminal residue" evidence="3">
    <location>
        <position position="1"/>
    </location>
</feature>
<keyword evidence="1" id="KW-0479">Metal-binding</keyword>
<comment type="caution">
    <text evidence="3">The sequence shown here is derived from an EMBL/GenBank/DDBJ whole genome shotgun (WGS) entry which is preliminary data.</text>
</comment>
<keyword evidence="1" id="KW-0863">Zinc-finger</keyword>
<proteinExistence type="predicted"/>
<evidence type="ECO:0000313" key="4">
    <source>
        <dbReference type="Proteomes" id="UP000789508"/>
    </source>
</evidence>
<dbReference type="PROSITE" id="PS50966">
    <property type="entry name" value="ZF_SWIM"/>
    <property type="match status" value="1"/>
</dbReference>
<dbReference type="Proteomes" id="UP000789508">
    <property type="component" value="Unassembled WGS sequence"/>
</dbReference>
<dbReference type="GO" id="GO:0008270">
    <property type="term" value="F:zinc ion binding"/>
    <property type="evidence" value="ECO:0007669"/>
    <property type="project" value="UniProtKB-KW"/>
</dbReference>
<gene>
    <name evidence="3" type="ORF">ALEPTO_LOCUS11287</name>
</gene>
<feature type="domain" description="SWIM-type" evidence="2">
    <location>
        <begin position="213"/>
        <end position="246"/>
    </location>
</feature>
<sequence length="385" mass="45075">RDIRAAITSWFKVLRESGLKEVKTILSDKDFAQISSGMAVWKDVEIQLCKWHLKRAIEQKLSSKFNNISSNYNAINAHQQCPIIDSTWQPTQSSNLGSKKNLCQVQMKSGIEQLMKFFNIVINATCFMYGVICGWNGTGGISNWRILKRDFLYKFNRPRLDILCYVITNRMLPKLMHRYDLLVAERIRPSWQKDFANEWKRLASREIKNSNKYLTDYTHWICSCPMFLKNRFALCKHLVSPLGNMEHSFFNKVQRNNKYPFLYEAKQTIWQDIKNGLPIALANSEMEHCDYEETEVDLSMDEYESGASDVEVTNDKAIELKQILVKAITFIEKSETLPQRRKWLNAIEKNLDPIKKMVNDLEGFEAAKTSRKTWNGRNSNTFYWQ</sequence>
<dbReference type="InterPro" id="IPR007527">
    <property type="entry name" value="Znf_SWIM"/>
</dbReference>
<protein>
    <submittedName>
        <fullName evidence="3">12159_t:CDS:1</fullName>
    </submittedName>
</protein>
<evidence type="ECO:0000259" key="2">
    <source>
        <dbReference type="PROSITE" id="PS50966"/>
    </source>
</evidence>
<dbReference type="AlphaFoldDB" id="A0A9N9EVX5"/>
<keyword evidence="1" id="KW-0862">Zinc</keyword>
<reference evidence="3" key="1">
    <citation type="submission" date="2021-06" db="EMBL/GenBank/DDBJ databases">
        <authorList>
            <person name="Kallberg Y."/>
            <person name="Tangrot J."/>
            <person name="Rosling A."/>
        </authorList>
    </citation>
    <scope>NUCLEOTIDE SEQUENCE</scope>
    <source>
        <strain evidence="3">FL130A</strain>
    </source>
</reference>